<sequence length="459" mass="53895">MNRIQNFSIKNLFGYQNVKLSFKDNILILMGENGLGKTSILNSLYFTLTQKWKKLHKINFEAIEVTIDNQSFSFTKDQLSWFIDNHSNKKLSRYRNLRTEIINSIDHEDLISFINERSDEKVDRHRIIYEYVRKRKINREMTAPTGLIIELIDQIFQQPDVTGFEKLVEYLDKAESINILYFPTYRRVEEELHNLGRLKGVSSYDFPVELRVEEDETEELEEETLIQFGMEDVVQRIKNIIAKINDSSIKGFAKVTGEMLHQLQEGFPKLSNEEILSINGNNIEIILNRVKNNLSEADRNNILNLLNTQELLHKQELAYFLIKLEAIYLQQQSLDNSIKHFANVCNEYLVDKRFFFDESLVTLIILNNRTNKKVELNQLSSGEKQIVSLFSKLYLEDERDLIVFFDEPELSLSIKWQKQLLPHVVETDKCNFLLAVTHSPFIFNNELEKYAVGMNVFID</sequence>
<dbReference type="InterPro" id="IPR027417">
    <property type="entry name" value="P-loop_NTPase"/>
</dbReference>
<dbReference type="Pfam" id="PF13175">
    <property type="entry name" value="AAA_15"/>
    <property type="match status" value="1"/>
</dbReference>
<proteinExistence type="predicted"/>
<keyword evidence="3" id="KW-1185">Reference proteome</keyword>
<dbReference type="OrthoDB" id="9805802at2"/>
<evidence type="ECO:0000259" key="1">
    <source>
        <dbReference type="Pfam" id="PF13175"/>
    </source>
</evidence>
<dbReference type="EMBL" id="FZOQ01000020">
    <property type="protein sequence ID" value="SNT00269.1"/>
    <property type="molecule type" value="Genomic_DNA"/>
</dbReference>
<dbReference type="RefSeq" id="WP_089320753.1">
    <property type="nucleotide sequence ID" value="NZ_FZOQ01000020.1"/>
</dbReference>
<dbReference type="PANTHER" id="PTHR43581:SF2">
    <property type="entry name" value="EXCINUCLEASE ATPASE SUBUNIT"/>
    <property type="match status" value="1"/>
</dbReference>
<dbReference type="Proteomes" id="UP000198432">
    <property type="component" value="Unassembled WGS sequence"/>
</dbReference>
<dbReference type="PANTHER" id="PTHR43581">
    <property type="entry name" value="ATP/GTP PHOSPHATASE"/>
    <property type="match status" value="1"/>
</dbReference>
<organism evidence="2 3">
    <name type="scientific">Pontibacter ummariensis</name>
    <dbReference type="NCBI Taxonomy" id="1610492"/>
    <lineage>
        <taxon>Bacteria</taxon>
        <taxon>Pseudomonadati</taxon>
        <taxon>Bacteroidota</taxon>
        <taxon>Cytophagia</taxon>
        <taxon>Cytophagales</taxon>
        <taxon>Hymenobacteraceae</taxon>
        <taxon>Pontibacter</taxon>
    </lineage>
</organism>
<evidence type="ECO:0000313" key="2">
    <source>
        <dbReference type="EMBL" id="SNT00269.1"/>
    </source>
</evidence>
<protein>
    <submittedName>
        <fullName evidence="2">AAA ATPase domain-containing protein</fullName>
    </submittedName>
</protein>
<dbReference type="InterPro" id="IPR051396">
    <property type="entry name" value="Bact_Antivir_Def_Nuclease"/>
</dbReference>
<evidence type="ECO:0000313" key="3">
    <source>
        <dbReference type="Proteomes" id="UP000198432"/>
    </source>
</evidence>
<gene>
    <name evidence="2" type="ORF">SAMN06296052_12022</name>
</gene>
<accession>A0A239J388</accession>
<dbReference type="InterPro" id="IPR041685">
    <property type="entry name" value="AAA_GajA/Old/RecF-like"/>
</dbReference>
<dbReference type="Gene3D" id="3.40.50.300">
    <property type="entry name" value="P-loop containing nucleotide triphosphate hydrolases"/>
    <property type="match status" value="2"/>
</dbReference>
<dbReference type="SUPFAM" id="SSF52540">
    <property type="entry name" value="P-loop containing nucleoside triphosphate hydrolases"/>
    <property type="match status" value="1"/>
</dbReference>
<dbReference type="AlphaFoldDB" id="A0A239J388"/>
<feature type="domain" description="Endonuclease GajA/Old nuclease/RecF-like AAA" evidence="1">
    <location>
        <begin position="4"/>
        <end position="442"/>
    </location>
</feature>
<name>A0A239J388_9BACT</name>
<reference evidence="3" key="1">
    <citation type="submission" date="2017-06" db="EMBL/GenBank/DDBJ databases">
        <authorList>
            <person name="Varghese N."/>
            <person name="Submissions S."/>
        </authorList>
    </citation>
    <scope>NUCLEOTIDE SEQUENCE [LARGE SCALE GENOMIC DNA]</scope>
    <source>
        <strain evidence="3">NKM1</strain>
    </source>
</reference>